<dbReference type="PANTHER" id="PTHR24258">
    <property type="entry name" value="SERINE PROTEASE-RELATED"/>
    <property type="match status" value="1"/>
</dbReference>
<evidence type="ECO:0000259" key="1">
    <source>
        <dbReference type="PROSITE" id="PS50240"/>
    </source>
</evidence>
<evidence type="ECO:0000313" key="4">
    <source>
        <dbReference type="Proteomes" id="UP001164746"/>
    </source>
</evidence>
<dbReference type="PANTHER" id="PTHR24258:SF116">
    <property type="entry name" value="FI16631P1-RELATED"/>
    <property type="match status" value="1"/>
</dbReference>
<dbReference type="InterPro" id="IPR009003">
    <property type="entry name" value="Peptidase_S1_PA"/>
</dbReference>
<dbReference type="InterPro" id="IPR043504">
    <property type="entry name" value="Peptidase_S1_PA_chymotrypsin"/>
</dbReference>
<name>A0ABY7F0S6_MYAAR</name>
<feature type="domain" description="Peptidase S1" evidence="1">
    <location>
        <begin position="22"/>
        <end position="72"/>
    </location>
</feature>
<evidence type="ECO:0000313" key="3">
    <source>
        <dbReference type="EMBL" id="WAR15182.1"/>
    </source>
</evidence>
<dbReference type="InterPro" id="IPR001254">
    <property type="entry name" value="Trypsin_dom"/>
</dbReference>
<dbReference type="Proteomes" id="UP001164746">
    <property type="component" value="Chromosome 9"/>
</dbReference>
<dbReference type="Pfam" id="PF00089">
    <property type="entry name" value="Trypsin"/>
    <property type="match status" value="1"/>
</dbReference>
<dbReference type="SUPFAM" id="SSF50494">
    <property type="entry name" value="Trypsin-like serine proteases"/>
    <property type="match status" value="1"/>
</dbReference>
<proteinExistence type="predicted"/>
<dbReference type="EMBL" id="CP111020">
    <property type="protein sequence ID" value="WAR15182.1"/>
    <property type="molecule type" value="Genomic_DNA"/>
</dbReference>
<accession>A0ABY7F0S6</accession>
<gene>
    <name evidence="2" type="ORF">MAR_005286</name>
    <name evidence="3" type="ORF">MAR_005287</name>
</gene>
<organism evidence="3 4">
    <name type="scientific">Mya arenaria</name>
    <name type="common">Soft-shell clam</name>
    <dbReference type="NCBI Taxonomy" id="6604"/>
    <lineage>
        <taxon>Eukaryota</taxon>
        <taxon>Metazoa</taxon>
        <taxon>Spiralia</taxon>
        <taxon>Lophotrochozoa</taxon>
        <taxon>Mollusca</taxon>
        <taxon>Bivalvia</taxon>
        <taxon>Autobranchia</taxon>
        <taxon>Heteroconchia</taxon>
        <taxon>Euheterodonta</taxon>
        <taxon>Imparidentia</taxon>
        <taxon>Neoheterodontei</taxon>
        <taxon>Myida</taxon>
        <taxon>Myoidea</taxon>
        <taxon>Myidae</taxon>
        <taxon>Mya</taxon>
    </lineage>
</organism>
<sequence length="74" mass="8132">MVLFWNKKKKISTCLFKQKTSGDSGGPMVCYRGSTPVLAGVTSWGASGCGTNYPSVYARVSNYKEWLDQEMTAL</sequence>
<dbReference type="Gene3D" id="2.40.10.10">
    <property type="entry name" value="Trypsin-like serine proteases"/>
    <property type="match status" value="1"/>
</dbReference>
<evidence type="ECO:0000313" key="2">
    <source>
        <dbReference type="EMBL" id="WAR15181.1"/>
    </source>
</evidence>
<dbReference type="PROSITE" id="PS50240">
    <property type="entry name" value="TRYPSIN_DOM"/>
    <property type="match status" value="1"/>
</dbReference>
<keyword evidence="4" id="KW-1185">Reference proteome</keyword>
<dbReference type="EMBL" id="CP111020">
    <property type="protein sequence ID" value="WAR15181.1"/>
    <property type="molecule type" value="Genomic_DNA"/>
</dbReference>
<reference evidence="3" key="1">
    <citation type="submission" date="2022-11" db="EMBL/GenBank/DDBJ databases">
        <title>Centuries of genome instability and evolution in soft-shell clam transmissible cancer (bioRxiv).</title>
        <authorList>
            <person name="Hart S.F.M."/>
            <person name="Yonemitsu M.A."/>
            <person name="Giersch R.M."/>
            <person name="Beal B.F."/>
            <person name="Arriagada G."/>
            <person name="Davis B.W."/>
            <person name="Ostrander E.A."/>
            <person name="Goff S.P."/>
            <person name="Metzger M.J."/>
        </authorList>
    </citation>
    <scope>NUCLEOTIDE SEQUENCE</scope>
    <source>
        <strain evidence="3">MELC-2E11</strain>
        <tissue evidence="3">Siphon/mantle</tissue>
    </source>
</reference>
<protein>
    <submittedName>
        <fullName evidence="3">CTRL-like protein</fullName>
    </submittedName>
</protein>